<keyword evidence="4" id="KW-0732">Signal</keyword>
<dbReference type="InterPro" id="IPR050380">
    <property type="entry name" value="Immune_Resp_Modulators"/>
</dbReference>
<keyword evidence="3" id="KW-0472">Membrane</keyword>
<feature type="chain" id="PRO_5035151196" evidence="4">
    <location>
        <begin position="21"/>
        <end position="506"/>
    </location>
</feature>
<dbReference type="InterPro" id="IPR003597">
    <property type="entry name" value="Ig_C1-set"/>
</dbReference>
<dbReference type="Proteomes" id="UP000710432">
    <property type="component" value="Unassembled WGS sequence"/>
</dbReference>
<dbReference type="PRINTS" id="PR01669">
    <property type="entry name" value="TAPASIN"/>
</dbReference>
<dbReference type="GO" id="GO:0016020">
    <property type="term" value="C:membrane"/>
    <property type="evidence" value="ECO:0007669"/>
    <property type="project" value="InterPro"/>
</dbReference>
<proteinExistence type="predicted"/>
<evidence type="ECO:0000256" key="2">
    <source>
        <dbReference type="SAM" id="MobiDB-lite"/>
    </source>
</evidence>
<dbReference type="InterPro" id="IPR013783">
    <property type="entry name" value="Ig-like_fold"/>
</dbReference>
<feature type="domain" description="Ig-like" evidence="5">
    <location>
        <begin position="292"/>
        <end position="399"/>
    </location>
</feature>
<dbReference type="SMART" id="SM00407">
    <property type="entry name" value="IGc1"/>
    <property type="match status" value="1"/>
</dbReference>
<evidence type="ECO:0000259" key="5">
    <source>
        <dbReference type="PROSITE" id="PS50835"/>
    </source>
</evidence>
<feature type="region of interest" description="Disordered" evidence="2">
    <location>
        <begin position="450"/>
        <end position="506"/>
    </location>
</feature>
<name>A0A8J6GLB0_MICOH</name>
<keyword evidence="3" id="KW-0812">Transmembrane</keyword>
<accession>A0A8J6GLB0</accession>
<evidence type="ECO:0000313" key="6">
    <source>
        <dbReference type="EMBL" id="KAH0512387.1"/>
    </source>
</evidence>
<dbReference type="InterPro" id="IPR036179">
    <property type="entry name" value="Ig-like_dom_sf"/>
</dbReference>
<comment type="caution">
    <text evidence="6">The sequence shown here is derived from an EMBL/GenBank/DDBJ whole genome shotgun (WGS) entry which is preliminary data.</text>
</comment>
<evidence type="ECO:0000256" key="1">
    <source>
        <dbReference type="ARBA" id="ARBA00023319"/>
    </source>
</evidence>
<feature type="transmembrane region" description="Helical" evidence="3">
    <location>
        <begin position="414"/>
        <end position="436"/>
    </location>
</feature>
<dbReference type="PROSITE" id="PS00290">
    <property type="entry name" value="IG_MHC"/>
    <property type="match status" value="1"/>
</dbReference>
<evidence type="ECO:0000256" key="4">
    <source>
        <dbReference type="SAM" id="SignalP"/>
    </source>
</evidence>
<dbReference type="Gene3D" id="2.60.40.10">
    <property type="entry name" value="Immunoglobulins"/>
    <property type="match status" value="3"/>
</dbReference>
<organism evidence="6 7">
    <name type="scientific">Microtus ochrogaster</name>
    <name type="common">Prairie vole</name>
    <dbReference type="NCBI Taxonomy" id="79684"/>
    <lineage>
        <taxon>Eukaryota</taxon>
        <taxon>Metazoa</taxon>
        <taxon>Chordata</taxon>
        <taxon>Craniata</taxon>
        <taxon>Vertebrata</taxon>
        <taxon>Euteleostomi</taxon>
        <taxon>Mammalia</taxon>
        <taxon>Eutheria</taxon>
        <taxon>Euarchontoglires</taxon>
        <taxon>Glires</taxon>
        <taxon>Rodentia</taxon>
        <taxon>Myomorpha</taxon>
        <taxon>Muroidea</taxon>
        <taxon>Cricetidae</taxon>
        <taxon>Arvicolinae</taxon>
        <taxon>Microtus</taxon>
    </lineage>
</organism>
<evidence type="ECO:0000313" key="7">
    <source>
        <dbReference type="Proteomes" id="UP000710432"/>
    </source>
</evidence>
<feature type="signal peptide" evidence="4">
    <location>
        <begin position="1"/>
        <end position="20"/>
    </location>
</feature>
<dbReference type="Pfam" id="PF07654">
    <property type="entry name" value="C1-set"/>
    <property type="match status" value="1"/>
</dbReference>
<dbReference type="InterPro" id="IPR003006">
    <property type="entry name" value="Ig/MHC_CS"/>
</dbReference>
<dbReference type="GO" id="GO:0019885">
    <property type="term" value="P:antigen processing and presentation of endogenous peptide antigen via MHC class I"/>
    <property type="evidence" value="ECO:0007669"/>
    <property type="project" value="InterPro"/>
</dbReference>
<dbReference type="SUPFAM" id="SSF48726">
    <property type="entry name" value="Immunoglobulin"/>
    <property type="match status" value="1"/>
</dbReference>
<dbReference type="InterPro" id="IPR007110">
    <property type="entry name" value="Ig-like_dom"/>
</dbReference>
<dbReference type="InterPro" id="IPR008056">
    <property type="entry name" value="Tapasin"/>
</dbReference>
<gene>
    <name evidence="6" type="ORF">LTLLF_145170</name>
</gene>
<keyword evidence="3" id="KW-1133">Transmembrane helix</keyword>
<dbReference type="PANTHER" id="PTHR23411">
    <property type="entry name" value="TAPASIN"/>
    <property type="match status" value="1"/>
</dbReference>
<feature type="compositionally biased region" description="Low complexity" evidence="2">
    <location>
        <begin position="450"/>
        <end position="463"/>
    </location>
</feature>
<dbReference type="EMBL" id="JAATJU010021982">
    <property type="protein sequence ID" value="KAH0512387.1"/>
    <property type="molecule type" value="Genomic_DNA"/>
</dbReference>
<sequence>MKPLPLLVAVALGLVTAVSAGPAAIECWFVEDAGRGSLNKKPGSLLLRQGPMGPPPRPDLDPKLYFKVDDPAGMLLAAFRRYPSGAPTPHCEMSRFIPFPASANWARHLIPQRSCPRALDGDWLLVSVSSTVFSLSSLLRPQPEPQQEPVFITMATVVLTVLTHSPVPQIQLGKDAVLDLSFAYMPPVLEDALSPATGPPPFGLEWRRQHRGKGYLLLAATPGLAGETPPAQEKAVAFAAWDDNEPWGPWTGNGTFWLPAVKPFQEGTYLATVHLPYLQGQVSLQLTVHKPPKVSLTPAPLVWAAPGETPPKLICLVSHFYPEAGLEVEWEIRGGSEGGSRKAEGETWLSTVRHHSDGSLSQAGHLRLPPVTANQHGVRYACRVRHPSLPASRRSAEVTLEVAGLSRPSIEDSVGLFLSAFLLLGLMKALGWIAAYQTISEDSKEKAAAASLDSKPLPGLPHAGSGGGGRRSHVGTAHTLAHRETRTPAAADPSGPKSDGNAAAPP</sequence>
<keyword evidence="1" id="KW-0393">Immunoglobulin domain</keyword>
<dbReference type="PROSITE" id="PS50835">
    <property type="entry name" value="IG_LIKE"/>
    <property type="match status" value="1"/>
</dbReference>
<dbReference type="AlphaFoldDB" id="A0A8J6GLB0"/>
<reference evidence="6" key="1">
    <citation type="submission" date="2020-03" db="EMBL/GenBank/DDBJ databases">
        <title>Studies in the Genomics of Life Span.</title>
        <authorList>
            <person name="Glass D."/>
        </authorList>
    </citation>
    <scope>NUCLEOTIDE SEQUENCE</scope>
    <source>
        <strain evidence="6">LTLLF</strain>
        <tissue evidence="6">Muscle</tissue>
    </source>
</reference>
<protein>
    <submittedName>
        <fullName evidence="6">Tapasin</fullName>
    </submittedName>
</protein>
<evidence type="ECO:0000256" key="3">
    <source>
        <dbReference type="SAM" id="Phobius"/>
    </source>
</evidence>